<name>A0A8B6DM24_MYTGA</name>
<evidence type="ECO:0000313" key="8">
    <source>
        <dbReference type="EMBL" id="VDI20472.1"/>
    </source>
</evidence>
<feature type="transmembrane region" description="Helical" evidence="7">
    <location>
        <begin position="324"/>
        <end position="346"/>
    </location>
</feature>
<dbReference type="Pfam" id="PF00860">
    <property type="entry name" value="Xan_ur_permease"/>
    <property type="match status" value="2"/>
</dbReference>
<evidence type="ECO:0000256" key="4">
    <source>
        <dbReference type="ARBA" id="ARBA00022989"/>
    </source>
</evidence>
<feature type="transmembrane region" description="Helical" evidence="7">
    <location>
        <begin position="469"/>
        <end position="491"/>
    </location>
</feature>
<dbReference type="OrthoDB" id="1641903at2759"/>
<gene>
    <name evidence="8" type="ORF">MGAL_10B048502</name>
</gene>
<keyword evidence="4 7" id="KW-1133">Transmembrane helix</keyword>
<feature type="transmembrane region" description="Helical" evidence="7">
    <location>
        <begin position="562"/>
        <end position="581"/>
    </location>
</feature>
<proteinExistence type="inferred from homology"/>
<feature type="transmembrane region" description="Helical" evidence="7">
    <location>
        <begin position="390"/>
        <end position="411"/>
    </location>
</feature>
<dbReference type="GO" id="GO:0022857">
    <property type="term" value="F:transmembrane transporter activity"/>
    <property type="evidence" value="ECO:0007669"/>
    <property type="project" value="InterPro"/>
</dbReference>
<dbReference type="GO" id="GO:0016020">
    <property type="term" value="C:membrane"/>
    <property type="evidence" value="ECO:0007669"/>
    <property type="project" value="UniProtKB-SubCell"/>
</dbReference>
<dbReference type="Proteomes" id="UP000596742">
    <property type="component" value="Unassembled WGS sequence"/>
</dbReference>
<protein>
    <submittedName>
        <fullName evidence="8">Solute carrier family 23 (Nucleobase transporter), member 1/2</fullName>
    </submittedName>
</protein>
<keyword evidence="5 7" id="KW-0472">Membrane</keyword>
<accession>A0A8B6DM24</accession>
<reference evidence="8" key="1">
    <citation type="submission" date="2018-11" db="EMBL/GenBank/DDBJ databases">
        <authorList>
            <person name="Alioto T."/>
            <person name="Alioto T."/>
        </authorList>
    </citation>
    <scope>NUCLEOTIDE SEQUENCE</scope>
</reference>
<feature type="transmembrane region" description="Helical" evidence="7">
    <location>
        <begin position="497"/>
        <end position="517"/>
    </location>
</feature>
<evidence type="ECO:0000256" key="1">
    <source>
        <dbReference type="ARBA" id="ARBA00004141"/>
    </source>
</evidence>
<comment type="similarity">
    <text evidence="2">Belongs to the nucleobase:cation symporter-2 (NCS2) (TC 2.A.40) family.</text>
</comment>
<evidence type="ECO:0000256" key="2">
    <source>
        <dbReference type="ARBA" id="ARBA00008821"/>
    </source>
</evidence>
<feature type="transmembrane region" description="Helical" evidence="7">
    <location>
        <begin position="122"/>
        <end position="141"/>
    </location>
</feature>
<dbReference type="EMBL" id="UYJE01003583">
    <property type="protein sequence ID" value="VDI20472.1"/>
    <property type="molecule type" value="Genomic_DNA"/>
</dbReference>
<sequence>MEKDDKDKTIRLNKPHDDLKTRGKSSAVDLQDILGKKPSIAEQKTQKINVGNEKIELEIEDNSWKLLYKVSDSPPFYMTLLFALQQTLMVLPFCVMSAIMVAQSVCAEDDNDLKTQLLSTTIFLSAVCTFLQTTFGVRLPVYQGPTPAYIVPLLVISGLPDWKCEPMWNKIIFNATTGTVPNDSVKNNVLWWQYLLCNDSGENFTTDEPDIVGYREIIALPKLRAMQGSLILAGGIHMLIGLTGLVGVLLNVVGPLTVVPTLLLLGIELNGVMNTFCEPQWGVSAGTCLISIILAVYLNGWNMPLPMYTRGRGCHIVRYPLQQVLAILFAILIGWSVCGILTYAGALTSDPNDKQYKTRTDFGADTIERTPWATVPYPGQFGNSEFNTGIFLAFFLATLLSVIESIADYYACARLSHLPPPPLSAMNRGIMMEGFMSMIAGFFGAGHATTTYSNNIGLIGMTRVASRRVFQMLAIQLVICAVIGKLGAVFVTIPYPVLGGSSILSFGLFIGIMLSYLQFVDINLTRNMAVVGVSMLTGLMVPNWVKENSTAIKTGSDEFDKFLMMTLTNPSFFGGFVAFILDNTLKGTKRERGLAAWALGESQSVDTQSQKEEDLDVYEIPIFTKYLNKIPCMKYLPIFPTYTPENCKCRKQLTSDKEKQ</sequence>
<evidence type="ECO:0000256" key="5">
    <source>
        <dbReference type="ARBA" id="ARBA00023136"/>
    </source>
</evidence>
<feature type="transmembrane region" description="Helical" evidence="7">
    <location>
        <begin position="230"/>
        <end position="253"/>
    </location>
</feature>
<comment type="caution">
    <text evidence="8">The sequence shown here is derived from an EMBL/GenBank/DDBJ whole genome shotgun (WGS) entry which is preliminary data.</text>
</comment>
<keyword evidence="3 7" id="KW-0812">Transmembrane</keyword>
<feature type="compositionally biased region" description="Basic and acidic residues" evidence="6">
    <location>
        <begin position="1"/>
        <end position="21"/>
    </location>
</feature>
<feature type="region of interest" description="Disordered" evidence="6">
    <location>
        <begin position="1"/>
        <end position="24"/>
    </location>
</feature>
<feature type="transmembrane region" description="Helical" evidence="7">
    <location>
        <begin position="76"/>
        <end position="102"/>
    </location>
</feature>
<organism evidence="8 9">
    <name type="scientific">Mytilus galloprovincialis</name>
    <name type="common">Mediterranean mussel</name>
    <dbReference type="NCBI Taxonomy" id="29158"/>
    <lineage>
        <taxon>Eukaryota</taxon>
        <taxon>Metazoa</taxon>
        <taxon>Spiralia</taxon>
        <taxon>Lophotrochozoa</taxon>
        <taxon>Mollusca</taxon>
        <taxon>Bivalvia</taxon>
        <taxon>Autobranchia</taxon>
        <taxon>Pteriomorphia</taxon>
        <taxon>Mytilida</taxon>
        <taxon>Mytiloidea</taxon>
        <taxon>Mytilidae</taxon>
        <taxon>Mytilinae</taxon>
        <taxon>Mytilus</taxon>
    </lineage>
</organism>
<comment type="subcellular location">
    <subcellularLocation>
        <location evidence="1">Membrane</location>
        <topology evidence="1">Multi-pass membrane protein</topology>
    </subcellularLocation>
</comment>
<evidence type="ECO:0000256" key="6">
    <source>
        <dbReference type="SAM" id="MobiDB-lite"/>
    </source>
</evidence>
<dbReference type="PANTHER" id="PTHR11119">
    <property type="entry name" value="XANTHINE-URACIL / VITAMIN C PERMEASE FAMILY MEMBER"/>
    <property type="match status" value="1"/>
</dbReference>
<dbReference type="InterPro" id="IPR006043">
    <property type="entry name" value="NCS2"/>
</dbReference>
<evidence type="ECO:0000313" key="9">
    <source>
        <dbReference type="Proteomes" id="UP000596742"/>
    </source>
</evidence>
<evidence type="ECO:0000256" key="7">
    <source>
        <dbReference type="SAM" id="Phobius"/>
    </source>
</evidence>
<keyword evidence="9" id="KW-1185">Reference proteome</keyword>
<dbReference type="AlphaFoldDB" id="A0A8B6DM24"/>
<feature type="transmembrane region" description="Helical" evidence="7">
    <location>
        <begin position="281"/>
        <end position="303"/>
    </location>
</feature>
<evidence type="ECO:0000256" key="3">
    <source>
        <dbReference type="ARBA" id="ARBA00022692"/>
    </source>
</evidence>